<feature type="transmembrane region" description="Helical" evidence="1">
    <location>
        <begin position="12"/>
        <end position="30"/>
    </location>
</feature>
<gene>
    <name evidence="2" type="ORF">CLV57_2726</name>
</gene>
<sequence>MTKQPLYKYTKVKAPLPVALFSIVAILAFLPSCKPENLKEGAQKEYFDLKGYFEKNIAQLKGQHKKISKTVVHNGVSETRDVEVNNWEAELGAFTESDINKPAWSGIYTKKDSAGAIVYTATDLDLKTRRIIIDKTSQGKIQHIFIYNEVNNALYNTREELNYYPDSVYSINKYQKVKLLGANTYKITGKF</sequence>
<protein>
    <submittedName>
        <fullName evidence="2">Uncharacterized protein</fullName>
    </submittedName>
</protein>
<reference evidence="2 3" key="1">
    <citation type="submission" date="2017-11" db="EMBL/GenBank/DDBJ databases">
        <title>Genomic Encyclopedia of Archaeal and Bacterial Type Strains, Phase II (KMG-II): From Individual Species to Whole Genera.</title>
        <authorList>
            <person name="Goeker M."/>
        </authorList>
    </citation>
    <scope>NUCLEOTIDE SEQUENCE [LARGE SCALE GENOMIC DNA]</scope>
    <source>
        <strain evidence="2 3">DSM 28175</strain>
    </source>
</reference>
<comment type="caution">
    <text evidence="2">The sequence shown here is derived from an EMBL/GenBank/DDBJ whole genome shotgun (WGS) entry which is preliminary data.</text>
</comment>
<evidence type="ECO:0000256" key="1">
    <source>
        <dbReference type="SAM" id="Phobius"/>
    </source>
</evidence>
<name>A0A2H9VMN8_9SPHI</name>
<dbReference type="Proteomes" id="UP000242687">
    <property type="component" value="Unassembled WGS sequence"/>
</dbReference>
<dbReference type="EMBL" id="PGFJ01000002">
    <property type="protein sequence ID" value="PJJ79592.1"/>
    <property type="molecule type" value="Genomic_DNA"/>
</dbReference>
<evidence type="ECO:0000313" key="3">
    <source>
        <dbReference type="Proteomes" id="UP000242687"/>
    </source>
</evidence>
<organism evidence="2 3">
    <name type="scientific">Mucilaginibacter auburnensis</name>
    <dbReference type="NCBI Taxonomy" id="1457233"/>
    <lineage>
        <taxon>Bacteria</taxon>
        <taxon>Pseudomonadati</taxon>
        <taxon>Bacteroidota</taxon>
        <taxon>Sphingobacteriia</taxon>
        <taxon>Sphingobacteriales</taxon>
        <taxon>Sphingobacteriaceae</taxon>
        <taxon>Mucilaginibacter</taxon>
    </lineage>
</organism>
<accession>A0A2H9VMN8</accession>
<evidence type="ECO:0000313" key="2">
    <source>
        <dbReference type="EMBL" id="PJJ79592.1"/>
    </source>
</evidence>
<keyword evidence="3" id="KW-1185">Reference proteome</keyword>
<keyword evidence="1" id="KW-1133">Transmembrane helix</keyword>
<keyword evidence="1" id="KW-0472">Membrane</keyword>
<dbReference type="RefSeq" id="WP_100341916.1">
    <property type="nucleotide sequence ID" value="NZ_PGFJ01000002.1"/>
</dbReference>
<dbReference type="OrthoDB" id="794757at2"/>
<keyword evidence="1" id="KW-0812">Transmembrane</keyword>
<proteinExistence type="predicted"/>
<dbReference type="AlphaFoldDB" id="A0A2H9VMN8"/>